<dbReference type="GO" id="GO:0000502">
    <property type="term" value="C:proteasome complex"/>
    <property type="evidence" value="ECO:0007669"/>
    <property type="project" value="UniProtKB-KW"/>
</dbReference>
<accession>A0A4P6XRS8</accession>
<feature type="region of interest" description="Disordered" evidence="1">
    <location>
        <begin position="389"/>
        <end position="413"/>
    </location>
</feature>
<dbReference type="SUPFAM" id="SSF56808">
    <property type="entry name" value="Ribosomal protein L1"/>
    <property type="match status" value="1"/>
</dbReference>
<reference evidence="3" key="1">
    <citation type="submission" date="2019-03" db="EMBL/GenBank/DDBJ databases">
        <title>Snf2 controls pulcherriminic acid biosynthesis and connects pigmentation and antifungal activity of the yeast Metschnikowia pulcherrima.</title>
        <authorList>
            <person name="Gore-Lloyd D."/>
            <person name="Sumann I."/>
            <person name="Brachmann A.O."/>
            <person name="Schneeberger K."/>
            <person name="Ortiz-Merino R.A."/>
            <person name="Moreno-Beltran M."/>
            <person name="Schlaefli M."/>
            <person name="Kirner P."/>
            <person name="Santos Kron A."/>
            <person name="Wolfe K.H."/>
            <person name="Piel J."/>
            <person name="Ahrens C.H."/>
            <person name="Henk D."/>
            <person name="Freimoser F.M."/>
        </authorList>
    </citation>
    <scope>NUCLEOTIDE SEQUENCE [LARGE SCALE GENOMIC DNA]</scope>
    <source>
        <strain evidence="3">APC 1.2</strain>
    </source>
</reference>
<dbReference type="InterPro" id="IPR028364">
    <property type="entry name" value="Ribosomal_uL1/biogenesis"/>
</dbReference>
<dbReference type="Gene3D" id="3.40.50.790">
    <property type="match status" value="1"/>
</dbReference>
<organism evidence="2 3">
    <name type="scientific">Metschnikowia aff. pulcherrima</name>
    <dbReference type="NCBI Taxonomy" id="2163413"/>
    <lineage>
        <taxon>Eukaryota</taxon>
        <taxon>Fungi</taxon>
        <taxon>Dikarya</taxon>
        <taxon>Ascomycota</taxon>
        <taxon>Saccharomycotina</taxon>
        <taxon>Pichiomycetes</taxon>
        <taxon>Metschnikowiaceae</taxon>
        <taxon>Metschnikowia</taxon>
    </lineage>
</organism>
<proteinExistence type="predicted"/>
<feature type="compositionally biased region" description="Basic residues" evidence="1">
    <location>
        <begin position="391"/>
        <end position="403"/>
    </location>
</feature>
<name>A0A4P6XRS8_9ASCO</name>
<sequence length="413" mass="46103">MHPQIVCSADPNFSAMSIRDLNQYSVSLKTLNINTKMARKTRASASPKTPSKTSKSVSADSTPVKSPAAAKTKKALKAEAKSLKQKEYGYVSKLQATQAIDELKKYISRSKEEAKEKSTKADLFEDEDQSEENSDLVLKFQLKKFYTKKSEFKPKLISLAKPYKNIHGNIRTCLFLRDQFITSEEEVEKIEAAQIPTLAKILTLSQLKTIYKPFEKRRELLNEYDMFVVDDAILSSMPSTLGKTFYQTRKFPVHVRVASTKSPKELSHQTLTNQINKVLASTAFLPPVGNDISLAIGNLGPDFSSDELLSNLEAVLKHFDQKQLVTVGLQAADSPVLPLYYADKIYEDSDVLENVVDKDAAEESDSEDVYTKALLELADENTVKQVLGKKMNAHKKKHPKAKTAKSEGKVSKA</sequence>
<dbReference type="STRING" id="2163413.A0A4P6XRS8"/>
<keyword evidence="2" id="KW-0647">Proteasome</keyword>
<dbReference type="InterPro" id="IPR023674">
    <property type="entry name" value="Ribosomal_uL1-like"/>
</dbReference>
<dbReference type="EMBL" id="CP034459">
    <property type="protein sequence ID" value="QBM89056.1"/>
    <property type="molecule type" value="Genomic_DNA"/>
</dbReference>
<dbReference type="AlphaFoldDB" id="A0A4P6XRS8"/>
<feature type="region of interest" description="Disordered" evidence="1">
    <location>
        <begin position="38"/>
        <end position="72"/>
    </location>
</feature>
<dbReference type="Pfam" id="PF00687">
    <property type="entry name" value="Ribosomal_L1"/>
    <property type="match status" value="1"/>
</dbReference>
<protein>
    <submittedName>
        <fullName evidence="2">Proteasome-interacting protein CIC1</fullName>
    </submittedName>
</protein>
<dbReference type="Proteomes" id="UP000292447">
    <property type="component" value="Chromosome IV"/>
</dbReference>
<dbReference type="CDD" id="cd00403">
    <property type="entry name" value="Ribosomal_L1"/>
    <property type="match status" value="1"/>
</dbReference>
<evidence type="ECO:0000313" key="3">
    <source>
        <dbReference type="Proteomes" id="UP000292447"/>
    </source>
</evidence>
<dbReference type="InterPro" id="IPR016095">
    <property type="entry name" value="Ribosomal_uL1_3-a/b-sand"/>
</dbReference>
<gene>
    <name evidence="2" type="primary">MPUL0D01160</name>
    <name evidence="2" type="ORF">METSCH_D01160</name>
</gene>
<keyword evidence="3" id="KW-1185">Reference proteome</keyword>
<feature type="compositionally biased region" description="Basic and acidic residues" evidence="1">
    <location>
        <begin position="404"/>
        <end position="413"/>
    </location>
</feature>
<evidence type="ECO:0000313" key="2">
    <source>
        <dbReference type="EMBL" id="QBM89056.1"/>
    </source>
</evidence>
<feature type="compositionally biased region" description="Low complexity" evidence="1">
    <location>
        <begin position="43"/>
        <end position="70"/>
    </location>
</feature>
<evidence type="ECO:0000256" key="1">
    <source>
        <dbReference type="SAM" id="MobiDB-lite"/>
    </source>
</evidence>